<dbReference type="EMBL" id="JAIWYP010000003">
    <property type="protein sequence ID" value="KAH3848879.1"/>
    <property type="molecule type" value="Genomic_DNA"/>
</dbReference>
<evidence type="ECO:0000313" key="1">
    <source>
        <dbReference type="EMBL" id="KAH3848879.1"/>
    </source>
</evidence>
<comment type="caution">
    <text evidence="1">The sequence shown here is derived from an EMBL/GenBank/DDBJ whole genome shotgun (WGS) entry which is preliminary data.</text>
</comment>
<keyword evidence="2" id="KW-1185">Reference proteome</keyword>
<sequence length="89" mass="10069">MSRCSRPYSDDVVKPLSINEQLPFRLAILTSSASHRNHRERHPARRMMVFAGLAENPRRSSPIRPSSDNVVSPLSHYTAIIVPLVDFSE</sequence>
<organism evidence="1 2">
    <name type="scientific">Dreissena polymorpha</name>
    <name type="common">Zebra mussel</name>
    <name type="synonym">Mytilus polymorpha</name>
    <dbReference type="NCBI Taxonomy" id="45954"/>
    <lineage>
        <taxon>Eukaryota</taxon>
        <taxon>Metazoa</taxon>
        <taxon>Spiralia</taxon>
        <taxon>Lophotrochozoa</taxon>
        <taxon>Mollusca</taxon>
        <taxon>Bivalvia</taxon>
        <taxon>Autobranchia</taxon>
        <taxon>Heteroconchia</taxon>
        <taxon>Euheterodonta</taxon>
        <taxon>Imparidentia</taxon>
        <taxon>Neoheterodontei</taxon>
        <taxon>Myida</taxon>
        <taxon>Dreissenoidea</taxon>
        <taxon>Dreissenidae</taxon>
        <taxon>Dreissena</taxon>
    </lineage>
</organism>
<accession>A0A9D4QZ29</accession>
<reference evidence="1" key="2">
    <citation type="submission" date="2020-11" db="EMBL/GenBank/DDBJ databases">
        <authorList>
            <person name="McCartney M.A."/>
            <person name="Auch B."/>
            <person name="Kono T."/>
            <person name="Mallez S."/>
            <person name="Becker A."/>
            <person name="Gohl D.M."/>
            <person name="Silverstein K.A.T."/>
            <person name="Koren S."/>
            <person name="Bechman K.B."/>
            <person name="Herman A."/>
            <person name="Abrahante J.E."/>
            <person name="Garbe J."/>
        </authorList>
    </citation>
    <scope>NUCLEOTIDE SEQUENCE</scope>
    <source>
        <strain evidence="1">Duluth1</strain>
        <tissue evidence="1">Whole animal</tissue>
    </source>
</reference>
<gene>
    <name evidence="1" type="ORF">DPMN_091262</name>
</gene>
<dbReference type="Proteomes" id="UP000828390">
    <property type="component" value="Unassembled WGS sequence"/>
</dbReference>
<dbReference type="AlphaFoldDB" id="A0A9D4QZ29"/>
<protein>
    <submittedName>
        <fullName evidence="1">Uncharacterized protein</fullName>
    </submittedName>
</protein>
<proteinExistence type="predicted"/>
<evidence type="ECO:0000313" key="2">
    <source>
        <dbReference type="Proteomes" id="UP000828390"/>
    </source>
</evidence>
<name>A0A9D4QZ29_DREPO</name>
<reference evidence="1" key="1">
    <citation type="journal article" date="2019" name="bioRxiv">
        <title>The Genome of the Zebra Mussel, Dreissena polymorpha: A Resource for Invasive Species Research.</title>
        <authorList>
            <person name="McCartney M.A."/>
            <person name="Auch B."/>
            <person name="Kono T."/>
            <person name="Mallez S."/>
            <person name="Zhang Y."/>
            <person name="Obille A."/>
            <person name="Becker A."/>
            <person name="Abrahante J.E."/>
            <person name="Garbe J."/>
            <person name="Badalamenti J.P."/>
            <person name="Herman A."/>
            <person name="Mangelson H."/>
            <person name="Liachko I."/>
            <person name="Sullivan S."/>
            <person name="Sone E.D."/>
            <person name="Koren S."/>
            <person name="Silverstein K.A.T."/>
            <person name="Beckman K.B."/>
            <person name="Gohl D.M."/>
        </authorList>
    </citation>
    <scope>NUCLEOTIDE SEQUENCE</scope>
    <source>
        <strain evidence="1">Duluth1</strain>
        <tissue evidence="1">Whole animal</tissue>
    </source>
</reference>